<dbReference type="InterPro" id="IPR011049">
    <property type="entry name" value="Serralysin-like_metalloprot_C"/>
</dbReference>
<evidence type="ECO:0000256" key="3">
    <source>
        <dbReference type="SAM" id="MobiDB-lite"/>
    </source>
</evidence>
<name>A0A238L304_9RHOB</name>
<evidence type="ECO:0000313" key="4">
    <source>
        <dbReference type="EMBL" id="SMX49399.1"/>
    </source>
</evidence>
<accession>A0A238L304</accession>
<dbReference type="PANTHER" id="PTHR38340:SF1">
    <property type="entry name" value="S-LAYER PROTEIN"/>
    <property type="match status" value="1"/>
</dbReference>
<dbReference type="Proteomes" id="UP000207598">
    <property type="component" value="Unassembled WGS sequence"/>
</dbReference>
<keyword evidence="2" id="KW-0964">Secreted</keyword>
<evidence type="ECO:0000256" key="2">
    <source>
        <dbReference type="ARBA" id="ARBA00022525"/>
    </source>
</evidence>
<reference evidence="4 5" key="1">
    <citation type="submission" date="2017-05" db="EMBL/GenBank/DDBJ databases">
        <authorList>
            <person name="Song R."/>
            <person name="Chenine A.L."/>
            <person name="Ruprecht R.M."/>
        </authorList>
    </citation>
    <scope>NUCLEOTIDE SEQUENCE [LARGE SCALE GENOMIC DNA]</scope>
    <source>
        <strain evidence="4 5">CECT 8898</strain>
    </source>
</reference>
<dbReference type="OrthoDB" id="7315305at2"/>
<organism evidence="4 5">
    <name type="scientific">Maliponia aquimaris</name>
    <dbReference type="NCBI Taxonomy" id="1673631"/>
    <lineage>
        <taxon>Bacteria</taxon>
        <taxon>Pseudomonadati</taxon>
        <taxon>Pseudomonadota</taxon>
        <taxon>Alphaproteobacteria</taxon>
        <taxon>Rhodobacterales</taxon>
        <taxon>Paracoccaceae</taxon>
        <taxon>Maliponia</taxon>
    </lineage>
</organism>
<dbReference type="SUPFAM" id="SSF51120">
    <property type="entry name" value="beta-Roll"/>
    <property type="match status" value="1"/>
</dbReference>
<dbReference type="InterPro" id="IPR001343">
    <property type="entry name" value="Hemolysn_Ca-bd"/>
</dbReference>
<gene>
    <name evidence="4" type="primary">hlyA_12</name>
    <name evidence="4" type="ORF">MAA8898_04282</name>
</gene>
<keyword evidence="5" id="KW-1185">Reference proteome</keyword>
<sequence>MASFTLTAYSTVAQTLVGSETGILTDPDANLVVNGDAVSSTAGTNYLYVNGSIISHTNGVGNAVDHTGVDLHAFVGPTGTVTSLEDDAFDIRGTGAFSLVNDGTIMAQETAVKSRVADGFGINRLVNSGKILGRDVAVDFDGGGSSQYIMNSGTIEGGLFGILSNWLYISSTGATLLNNSGIISGSSAAYYSNDGVGNDTIFNSGIMDGNILTGAGVDRYEGPGVLRGEFLAGDGNDTAAGGDATDVFRGGNDNDLLVGRGGDDSLFGDNGLDTLLGGDGNDRIEGGADNDTLNGNAGDDTLVGGSGNDVLVGQDGSDVLDGGADNDTMDGGAGDDQLEGGDGNDILRGRAGEDDLAGGLGMDLLTGGAGADSFVFRSLAEAGLGATRDQILDFEQGSDIIIVAGLHPGVFEFRGTAGYAPSGNPELRLFETATGSTIVQMDANGDGITDAEIRVANVTGLTATDFVL</sequence>
<feature type="region of interest" description="Disordered" evidence="3">
    <location>
        <begin position="280"/>
        <end position="350"/>
    </location>
</feature>
<proteinExistence type="predicted"/>
<dbReference type="Pfam" id="PF00353">
    <property type="entry name" value="HemolysinCabind"/>
    <property type="match status" value="4"/>
</dbReference>
<dbReference type="EMBL" id="FXYF01000016">
    <property type="protein sequence ID" value="SMX49399.1"/>
    <property type="molecule type" value="Genomic_DNA"/>
</dbReference>
<dbReference type="InterPro" id="IPR018511">
    <property type="entry name" value="Hemolysin-typ_Ca-bd_CS"/>
</dbReference>
<dbReference type="PANTHER" id="PTHR38340">
    <property type="entry name" value="S-LAYER PROTEIN"/>
    <property type="match status" value="1"/>
</dbReference>
<dbReference type="InterPro" id="IPR050557">
    <property type="entry name" value="RTX_toxin/Mannuronan_C5-epim"/>
</dbReference>
<comment type="subcellular location">
    <subcellularLocation>
        <location evidence="1">Secreted</location>
    </subcellularLocation>
</comment>
<dbReference type="PROSITE" id="PS00330">
    <property type="entry name" value="HEMOLYSIN_CALCIUM"/>
    <property type="match status" value="1"/>
</dbReference>
<dbReference type="PRINTS" id="PR00313">
    <property type="entry name" value="CABNDNGRPT"/>
</dbReference>
<protein>
    <submittedName>
        <fullName evidence="4">Hemolysin, chromosomal</fullName>
    </submittedName>
</protein>
<dbReference type="RefSeq" id="WP_094023033.1">
    <property type="nucleotide sequence ID" value="NZ_FXYF01000016.1"/>
</dbReference>
<dbReference type="GO" id="GO:0005576">
    <property type="term" value="C:extracellular region"/>
    <property type="evidence" value="ECO:0007669"/>
    <property type="project" value="UniProtKB-SubCell"/>
</dbReference>
<evidence type="ECO:0000313" key="5">
    <source>
        <dbReference type="Proteomes" id="UP000207598"/>
    </source>
</evidence>
<dbReference type="AlphaFoldDB" id="A0A238L304"/>
<evidence type="ECO:0000256" key="1">
    <source>
        <dbReference type="ARBA" id="ARBA00004613"/>
    </source>
</evidence>
<dbReference type="Gene3D" id="2.150.10.10">
    <property type="entry name" value="Serralysin-like metalloprotease, C-terminal"/>
    <property type="match status" value="2"/>
</dbReference>
<dbReference type="GO" id="GO:0005509">
    <property type="term" value="F:calcium ion binding"/>
    <property type="evidence" value="ECO:0007669"/>
    <property type="project" value="InterPro"/>
</dbReference>